<evidence type="ECO:0000313" key="1">
    <source>
        <dbReference type="EMBL" id="RXG12334.1"/>
    </source>
</evidence>
<dbReference type="EMBL" id="QOVI01000007">
    <property type="protein sequence ID" value="RXG12334.1"/>
    <property type="molecule type" value="Genomic_DNA"/>
</dbReference>
<reference evidence="1 2" key="1">
    <citation type="submission" date="2018-07" db="EMBL/GenBank/DDBJ databases">
        <title>Leeuwenhoekiella genomics.</title>
        <authorList>
            <person name="Tahon G."/>
            <person name="Willems A."/>
        </authorList>
    </citation>
    <scope>NUCLEOTIDE SEQUENCE [LARGE SCALE GENOMIC DNA]</scope>
    <source>
        <strain evidence="1 2">R-50232</strain>
    </source>
</reference>
<protein>
    <recommendedName>
        <fullName evidence="3">Glycosyl transferase family 1</fullName>
    </recommendedName>
</protein>
<organism evidence="1 2">
    <name type="scientific">Leeuwenhoekiella aestuarii</name>
    <dbReference type="NCBI Taxonomy" id="2249426"/>
    <lineage>
        <taxon>Bacteria</taxon>
        <taxon>Pseudomonadati</taxon>
        <taxon>Bacteroidota</taxon>
        <taxon>Flavobacteriia</taxon>
        <taxon>Flavobacteriales</taxon>
        <taxon>Flavobacteriaceae</taxon>
        <taxon>Leeuwenhoekiella</taxon>
    </lineage>
</organism>
<dbReference type="AlphaFoldDB" id="A0A4Q0NPR3"/>
<sequence length="354" mass="41009">MIKNKNRFRFLVKLVCLFKEYKCYQFNHRFPATLKATKVAYFDLKDFHNHKFYFYCLIKFFKIEGYTVCIKPGFRNFYLIQKEAGRIFKEGLVFFGNPKTHNQLSFNDANLSVNYFSLEAANSSKSYKIPMTMHPQMYHLGLHELPAKKEERNKAIFMAGNFNEKYYSWIEDGPFNVVARHQLRSVIFSSSYNLRIKTEAKLKGVLKEGVSKKCLLIDLEEFFVPQNELLNTLDSFTFFLACPGILMPLSHNLIEAMSRGTIPIIEKSYAALMAPGLVHLNNAIIFDGKDDLLLKIEQAFDLQSDTLMKISMNVKHYYDTFLTPAAVVSVIEQRYNSHTFYLLGGSRSIDKIKG</sequence>
<gene>
    <name evidence="1" type="ORF">DSM04_107105</name>
</gene>
<proteinExistence type="predicted"/>
<keyword evidence="2" id="KW-1185">Reference proteome</keyword>
<evidence type="ECO:0008006" key="3">
    <source>
        <dbReference type="Google" id="ProtNLM"/>
    </source>
</evidence>
<dbReference type="Proteomes" id="UP000289821">
    <property type="component" value="Unassembled WGS sequence"/>
</dbReference>
<evidence type="ECO:0000313" key="2">
    <source>
        <dbReference type="Proteomes" id="UP000289821"/>
    </source>
</evidence>
<accession>A0A4Q0NPR3</accession>
<name>A0A4Q0NPR3_9FLAO</name>
<comment type="caution">
    <text evidence="1">The sequence shown here is derived from an EMBL/GenBank/DDBJ whole genome shotgun (WGS) entry which is preliminary data.</text>
</comment>